<dbReference type="Gene3D" id="1.10.4160.10">
    <property type="entry name" value="Hydantoin permease"/>
    <property type="match status" value="1"/>
</dbReference>
<name>A0ABY8QPY1_9MICO</name>
<proteinExistence type="inferred from homology"/>
<feature type="transmembrane region" description="Helical" evidence="8">
    <location>
        <begin position="141"/>
        <end position="161"/>
    </location>
</feature>
<protein>
    <submittedName>
        <fullName evidence="9">Cytosine permease</fullName>
    </submittedName>
</protein>
<evidence type="ECO:0000256" key="8">
    <source>
        <dbReference type="SAM" id="Phobius"/>
    </source>
</evidence>
<feature type="transmembrane region" description="Helical" evidence="8">
    <location>
        <begin position="59"/>
        <end position="79"/>
    </location>
</feature>
<reference evidence="9 10" key="1">
    <citation type="submission" date="2023-05" db="EMBL/GenBank/DDBJ databases">
        <title>Lithophilousrod everest ZFBP1038 complete genpme.</title>
        <authorList>
            <person name="Tian M."/>
        </authorList>
    </citation>
    <scope>NUCLEOTIDE SEQUENCE [LARGE SCALE GENOMIC DNA]</scope>
    <source>
        <strain evidence="9 10">ZFBP1038</strain>
    </source>
</reference>
<evidence type="ECO:0000256" key="7">
    <source>
        <dbReference type="PIRNR" id="PIRNR002744"/>
    </source>
</evidence>
<dbReference type="PANTHER" id="PTHR31806:SF1">
    <property type="entry name" value="PURINE-CYTOSINE PERMEASE FCY2-RELATED"/>
    <property type="match status" value="1"/>
</dbReference>
<feature type="transmembrane region" description="Helical" evidence="8">
    <location>
        <begin position="397"/>
        <end position="422"/>
    </location>
</feature>
<evidence type="ECO:0000256" key="4">
    <source>
        <dbReference type="ARBA" id="ARBA00022692"/>
    </source>
</evidence>
<evidence type="ECO:0000256" key="1">
    <source>
        <dbReference type="ARBA" id="ARBA00004141"/>
    </source>
</evidence>
<dbReference type="InterPro" id="IPR026030">
    <property type="entry name" value="Pur-cyt_permease_Fcy2/21/22"/>
</dbReference>
<evidence type="ECO:0000256" key="5">
    <source>
        <dbReference type="ARBA" id="ARBA00022989"/>
    </source>
</evidence>
<dbReference type="EMBL" id="CP090958">
    <property type="protein sequence ID" value="WGW11032.1"/>
    <property type="molecule type" value="Genomic_DNA"/>
</dbReference>
<feature type="transmembrane region" description="Helical" evidence="8">
    <location>
        <begin position="99"/>
        <end position="120"/>
    </location>
</feature>
<feature type="transmembrane region" description="Helical" evidence="8">
    <location>
        <begin position="434"/>
        <end position="454"/>
    </location>
</feature>
<dbReference type="Pfam" id="PF02133">
    <property type="entry name" value="Transp_cyt_pur"/>
    <property type="match status" value="1"/>
</dbReference>
<feature type="transmembrane region" description="Helical" evidence="8">
    <location>
        <begin position="198"/>
        <end position="217"/>
    </location>
</feature>
<evidence type="ECO:0000256" key="3">
    <source>
        <dbReference type="ARBA" id="ARBA00022448"/>
    </source>
</evidence>
<organism evidence="9 10">
    <name type="scientific">Saxibacter everestensis</name>
    <dbReference type="NCBI Taxonomy" id="2909229"/>
    <lineage>
        <taxon>Bacteria</taxon>
        <taxon>Bacillati</taxon>
        <taxon>Actinomycetota</taxon>
        <taxon>Actinomycetes</taxon>
        <taxon>Micrococcales</taxon>
        <taxon>Brevibacteriaceae</taxon>
        <taxon>Saxibacter</taxon>
    </lineage>
</organism>
<keyword evidence="10" id="KW-1185">Reference proteome</keyword>
<dbReference type="PANTHER" id="PTHR31806">
    <property type="entry name" value="PURINE-CYTOSINE PERMEASE FCY2-RELATED"/>
    <property type="match status" value="1"/>
</dbReference>
<feature type="transmembrane region" description="Helical" evidence="8">
    <location>
        <begin position="167"/>
        <end position="186"/>
    </location>
</feature>
<feature type="transmembrane region" description="Helical" evidence="8">
    <location>
        <begin position="354"/>
        <end position="376"/>
    </location>
</feature>
<evidence type="ECO:0000313" key="10">
    <source>
        <dbReference type="Proteomes" id="UP001209083"/>
    </source>
</evidence>
<keyword evidence="5 8" id="KW-1133">Transmembrane helix</keyword>
<evidence type="ECO:0000313" key="9">
    <source>
        <dbReference type="EMBL" id="WGW11032.1"/>
    </source>
</evidence>
<keyword evidence="6 7" id="KW-0472">Membrane</keyword>
<keyword evidence="4 8" id="KW-0812">Transmembrane</keyword>
<sequence length="474" mass="50218">MAETRAQLFAMEKETIAPIPVGQRHGRPRELVAIWFGMNMTPLTVVTGATATTLLGLPLGWSVLAILIGHGVGGIGMALHAAQGPRMGVPQMLQARGQFGSYGAAIIVLIATVMFIGYFSSNLVVASDSLTAVLPGASGNLMLILCTLFSLVVSVFGYTLVRAVTAWSSYVVGALVLISFIALAVGGDITQYLGKGEFSLTGFFAMVAIGVVWQLTYAPYVSDYSRYMPRDTGTRGAFWGSYTGCVLSSILLMVLGAVVGLAVDNADTMAGLGGLLGPVLAAIVLFGFALAASAGNSVNVYCSCLCLLTLIETFRRGWRPMMRARLIATLALHVVGLTIAFAAATSFASSYFNFLSILLYLLIPWSAVNLVDYYLIRRADYAIDDFFAPDGGRYGRWNPGAMIVFVVGVLVQVPFMSTTIFVGPVAAAMDGLDIAWLVGFAVSAGLYILLARVWPRLVRIAPSAPDPLLEAGQG</sequence>
<feature type="transmembrane region" description="Helical" evidence="8">
    <location>
        <begin position="326"/>
        <end position="348"/>
    </location>
</feature>
<comment type="subcellular location">
    <subcellularLocation>
        <location evidence="1">Membrane</location>
        <topology evidence="1">Multi-pass membrane protein</topology>
    </subcellularLocation>
</comment>
<keyword evidence="3 7" id="KW-0813">Transport</keyword>
<dbReference type="PIRSF" id="PIRSF002744">
    <property type="entry name" value="Pur-cyt_permease"/>
    <property type="match status" value="1"/>
</dbReference>
<gene>
    <name evidence="9" type="ORF">LWF01_13090</name>
</gene>
<dbReference type="Proteomes" id="UP001209083">
    <property type="component" value="Chromosome"/>
</dbReference>
<comment type="similarity">
    <text evidence="2 7">Belongs to the purine-cytosine permease (2.A.39) family.</text>
</comment>
<dbReference type="InterPro" id="IPR001248">
    <property type="entry name" value="Pur-cyt_permease"/>
</dbReference>
<accession>A0ABY8QPY1</accession>
<feature type="transmembrane region" description="Helical" evidence="8">
    <location>
        <begin position="270"/>
        <end position="292"/>
    </location>
</feature>
<feature type="transmembrane region" description="Helical" evidence="8">
    <location>
        <begin position="32"/>
        <end position="52"/>
    </location>
</feature>
<feature type="transmembrane region" description="Helical" evidence="8">
    <location>
        <begin position="237"/>
        <end position="263"/>
    </location>
</feature>
<evidence type="ECO:0000256" key="2">
    <source>
        <dbReference type="ARBA" id="ARBA00008974"/>
    </source>
</evidence>
<dbReference type="RefSeq" id="WP_349637814.1">
    <property type="nucleotide sequence ID" value="NZ_CP090958.1"/>
</dbReference>
<evidence type="ECO:0000256" key="6">
    <source>
        <dbReference type="ARBA" id="ARBA00023136"/>
    </source>
</evidence>